<sequence>MPFEPWDDAYARGQVALAEERLSGLDALPDGLAAARAAQTVETLVGLYGECLGRITARLAGHPDLLGRLAADELVGHLLLVHDLHPDPVETRVREALAALPEPPEVLELSGTALRVRIRGGGCGSAAAEQAVRDAVAARAPEIEDVRVENGGAAGGTLIPVDALFRDRTPVAGGACG</sequence>
<dbReference type="RefSeq" id="WP_152788673.1">
    <property type="nucleotide sequence ID" value="NZ_BAABEQ010000027.1"/>
</dbReference>
<evidence type="ECO:0000313" key="1">
    <source>
        <dbReference type="EMBL" id="MPY43717.1"/>
    </source>
</evidence>
<dbReference type="EMBL" id="VJZE01000252">
    <property type="protein sequence ID" value="MPY43717.1"/>
    <property type="molecule type" value="Genomic_DNA"/>
</dbReference>
<keyword evidence="2" id="KW-1185">Reference proteome</keyword>
<accession>A0A5N8W8B1</accession>
<protein>
    <submittedName>
        <fullName evidence="1">Nitrogen fixation protein NifU</fullName>
    </submittedName>
</protein>
<dbReference type="Proteomes" id="UP000326979">
    <property type="component" value="Unassembled WGS sequence"/>
</dbReference>
<comment type="caution">
    <text evidence="1">The sequence shown here is derived from an EMBL/GenBank/DDBJ whole genome shotgun (WGS) entry which is preliminary data.</text>
</comment>
<proteinExistence type="predicted"/>
<name>A0A5N8W8B1_9ACTN</name>
<dbReference type="OrthoDB" id="4320373at2"/>
<gene>
    <name evidence="1" type="ORF">FNH04_28620</name>
</gene>
<dbReference type="AlphaFoldDB" id="A0A5N8W8B1"/>
<reference evidence="1 2" key="1">
    <citation type="submission" date="2019-07" db="EMBL/GenBank/DDBJ databases">
        <title>New species of Amycolatopsis and Streptomyces.</title>
        <authorList>
            <person name="Duangmal K."/>
            <person name="Teo W.F.A."/>
            <person name="Lipun K."/>
        </authorList>
    </citation>
    <scope>NUCLEOTIDE SEQUENCE [LARGE SCALE GENOMIC DNA]</scope>
    <source>
        <strain evidence="1 2">TISTR 2346</strain>
    </source>
</reference>
<organism evidence="1 2">
    <name type="scientific">Streptomyces phyllanthi</name>
    <dbReference type="NCBI Taxonomy" id="1803180"/>
    <lineage>
        <taxon>Bacteria</taxon>
        <taxon>Bacillati</taxon>
        <taxon>Actinomycetota</taxon>
        <taxon>Actinomycetes</taxon>
        <taxon>Kitasatosporales</taxon>
        <taxon>Streptomycetaceae</taxon>
        <taxon>Streptomyces</taxon>
    </lineage>
</organism>
<evidence type="ECO:0000313" key="2">
    <source>
        <dbReference type="Proteomes" id="UP000326979"/>
    </source>
</evidence>